<name>A0ABY8UBG8_TETOB</name>
<dbReference type="PANTHER" id="PTHR12790:SF0">
    <property type="entry name" value="RNA POLYMERASE I-SPECIFIC TRANSCRIPTION INITIATION FACTOR RRN3-RELATED"/>
    <property type="match status" value="1"/>
</dbReference>
<protein>
    <submittedName>
        <fullName evidence="2">Uncharacterized protein</fullName>
    </submittedName>
</protein>
<dbReference type="EMBL" id="CP126217">
    <property type="protein sequence ID" value="WIA18821.1"/>
    <property type="molecule type" value="Genomic_DNA"/>
</dbReference>
<accession>A0ABY8UBG8</accession>
<gene>
    <name evidence="2" type="ORF">OEZ85_003502</name>
</gene>
<reference evidence="2 3" key="1">
    <citation type="submission" date="2023-05" db="EMBL/GenBank/DDBJ databases">
        <title>A 100% complete, gapless, phased diploid assembly of the Scenedesmus obliquus UTEX 3031 genome.</title>
        <authorList>
            <person name="Biondi T.C."/>
            <person name="Hanschen E.R."/>
            <person name="Kwon T."/>
            <person name="Eng W."/>
            <person name="Kruse C.P.S."/>
            <person name="Koehler S.I."/>
            <person name="Kunde Y."/>
            <person name="Gleasner C.D."/>
            <person name="You Mak K.T."/>
            <person name="Polle J."/>
            <person name="Hovde B.T."/>
            <person name="Starkenburg S.R."/>
        </authorList>
    </citation>
    <scope>NUCLEOTIDE SEQUENCE [LARGE SCALE GENOMIC DNA]</scope>
    <source>
        <strain evidence="2 3">DOE0152z</strain>
    </source>
</reference>
<dbReference type="PANTHER" id="PTHR12790">
    <property type="entry name" value="TRANSCRIPTION INITIATION FACTOR IA RRN3"/>
    <property type="match status" value="1"/>
</dbReference>
<comment type="similarity">
    <text evidence="1">Belongs to the RRN3 family.</text>
</comment>
<evidence type="ECO:0000256" key="1">
    <source>
        <dbReference type="ARBA" id="ARBA00010098"/>
    </source>
</evidence>
<dbReference type="InterPro" id="IPR007991">
    <property type="entry name" value="RNA_pol_I_trans_ini_fac_RRN3"/>
</dbReference>
<proteinExistence type="inferred from homology"/>
<evidence type="ECO:0000313" key="3">
    <source>
        <dbReference type="Proteomes" id="UP001244341"/>
    </source>
</evidence>
<organism evidence="2 3">
    <name type="scientific">Tetradesmus obliquus</name>
    <name type="common">Green alga</name>
    <name type="synonym">Acutodesmus obliquus</name>
    <dbReference type="NCBI Taxonomy" id="3088"/>
    <lineage>
        <taxon>Eukaryota</taxon>
        <taxon>Viridiplantae</taxon>
        <taxon>Chlorophyta</taxon>
        <taxon>core chlorophytes</taxon>
        <taxon>Chlorophyceae</taxon>
        <taxon>CS clade</taxon>
        <taxon>Sphaeropleales</taxon>
        <taxon>Scenedesmaceae</taxon>
        <taxon>Tetradesmus</taxon>
    </lineage>
</organism>
<evidence type="ECO:0000313" key="2">
    <source>
        <dbReference type="EMBL" id="WIA18821.1"/>
    </source>
</evidence>
<keyword evidence="3" id="KW-1185">Reference proteome</keyword>
<dbReference type="Proteomes" id="UP001244341">
    <property type="component" value="Chromosome 10b"/>
</dbReference>
<dbReference type="Pfam" id="PF05327">
    <property type="entry name" value="RRN3"/>
    <property type="match status" value="1"/>
</dbReference>
<sequence length="221" mass="24113">MAMNKAIQLVPALPTRLLPMLVQNIPHKLRDRPSQCLFLRALILLAEGKVGSSLREGLLLGVVEHLLSIDADIKWQEIVDAPTGYDHEEGSSDEEQDDIFELEGMAQELDINDAATAQQMHEQQLAALQDGFHDPAAFAAATQHAHSLRRLQQQLAAAANGSSSSAKRPPVDETADKLDSLMEMTFTHLQWRGAGAVSAAVARPRGAMPSQFCNDELLYSP</sequence>